<dbReference type="Gene3D" id="4.10.60.30">
    <property type="entry name" value="Nanos, RNA-binding domain"/>
    <property type="match status" value="1"/>
</dbReference>
<keyword evidence="2" id="KW-0812">Transmembrane</keyword>
<comment type="similarity">
    <text evidence="1">Belongs to the nanos family.</text>
</comment>
<evidence type="ECO:0000259" key="3">
    <source>
        <dbReference type="PROSITE" id="PS51522"/>
    </source>
</evidence>
<evidence type="ECO:0000256" key="2">
    <source>
        <dbReference type="SAM" id="Phobius"/>
    </source>
</evidence>
<gene>
    <name evidence="4" type="primary">Necator_chrII.g5489</name>
    <name evidence="4" type="ORF">RB195_017696</name>
</gene>
<keyword evidence="5" id="KW-1185">Reference proteome</keyword>
<protein>
    <recommendedName>
        <fullName evidence="3">Nanos-type domain-containing protein</fullName>
    </recommendedName>
</protein>
<sequence length="263" mass="30033">MGSYWHAKESKTNLLRCRICKYSVLELHPKQRQEAQLDPGLQNFFLALLLFSFGMFSSMAPFPNDTWTMTSSEKNSSMDFYYLEDTSDAPLWQQPTDRLRALPQPAHEAWLSMRNELFEVTDIPNVVHPTKCEEKLYLHSWSTGTVNENSRNVKRCPKTISASSAQKEIVSTQARCSNSTSAECAYCKSVGKVAVGHAKTACPVLFSMKPCSLCGADGYENHTETYCPSKEKVKLELNPSYLMRADQRKREREWMRMWIASNS</sequence>
<keyword evidence="2" id="KW-0472">Membrane</keyword>
<accession>A0ABR1C7E3</accession>
<keyword evidence="1" id="KW-0863">Zinc-finger</keyword>
<feature type="transmembrane region" description="Helical" evidence="2">
    <location>
        <begin position="44"/>
        <end position="62"/>
    </location>
</feature>
<comment type="caution">
    <text evidence="4">The sequence shown here is derived from an EMBL/GenBank/DDBJ whole genome shotgun (WGS) entry which is preliminary data.</text>
</comment>
<evidence type="ECO:0000256" key="1">
    <source>
        <dbReference type="PROSITE-ProRule" id="PRU00855"/>
    </source>
</evidence>
<reference evidence="4 5" key="1">
    <citation type="submission" date="2023-08" db="EMBL/GenBank/DDBJ databases">
        <title>A Necator americanus chromosomal reference genome.</title>
        <authorList>
            <person name="Ilik V."/>
            <person name="Petrzelkova K.J."/>
            <person name="Pardy F."/>
            <person name="Fuh T."/>
            <person name="Niatou-Singa F.S."/>
            <person name="Gouil Q."/>
            <person name="Baker L."/>
            <person name="Ritchie M.E."/>
            <person name="Jex A.R."/>
            <person name="Gazzola D."/>
            <person name="Li H."/>
            <person name="Toshio Fujiwara R."/>
            <person name="Zhan B."/>
            <person name="Aroian R.V."/>
            <person name="Pafco B."/>
            <person name="Schwarz E.M."/>
        </authorList>
    </citation>
    <scope>NUCLEOTIDE SEQUENCE [LARGE SCALE GENOMIC DNA]</scope>
    <source>
        <strain evidence="4 5">Aroian</strain>
        <tissue evidence="4">Whole animal</tissue>
    </source>
</reference>
<keyword evidence="1" id="KW-0810">Translation regulation</keyword>
<organism evidence="4 5">
    <name type="scientific">Necator americanus</name>
    <name type="common">Human hookworm</name>
    <dbReference type="NCBI Taxonomy" id="51031"/>
    <lineage>
        <taxon>Eukaryota</taxon>
        <taxon>Metazoa</taxon>
        <taxon>Ecdysozoa</taxon>
        <taxon>Nematoda</taxon>
        <taxon>Chromadorea</taxon>
        <taxon>Rhabditida</taxon>
        <taxon>Rhabditina</taxon>
        <taxon>Rhabditomorpha</taxon>
        <taxon>Strongyloidea</taxon>
        <taxon>Ancylostomatidae</taxon>
        <taxon>Bunostominae</taxon>
        <taxon>Necator</taxon>
    </lineage>
</organism>
<dbReference type="Proteomes" id="UP001303046">
    <property type="component" value="Unassembled WGS sequence"/>
</dbReference>
<keyword evidence="1" id="KW-0479">Metal-binding</keyword>
<dbReference type="InterPro" id="IPR024161">
    <property type="entry name" value="Znf_nanos-typ"/>
</dbReference>
<name>A0ABR1C7E3_NECAM</name>
<proteinExistence type="inferred from homology"/>
<evidence type="ECO:0000313" key="4">
    <source>
        <dbReference type="EMBL" id="KAK6734080.1"/>
    </source>
</evidence>
<keyword evidence="1" id="KW-0862">Zinc</keyword>
<keyword evidence="1" id="KW-0694">RNA-binding</keyword>
<keyword evidence="2" id="KW-1133">Transmembrane helix</keyword>
<feature type="domain" description="Nanos-type" evidence="3">
    <location>
        <begin position="183"/>
        <end position="229"/>
    </location>
</feature>
<dbReference type="InterPro" id="IPR038129">
    <property type="entry name" value="Nanos_sf"/>
</dbReference>
<dbReference type="PROSITE" id="PS51522">
    <property type="entry name" value="ZF_NANOS"/>
    <property type="match status" value="1"/>
</dbReference>
<dbReference type="EMBL" id="JAVFWL010000002">
    <property type="protein sequence ID" value="KAK6734080.1"/>
    <property type="molecule type" value="Genomic_DNA"/>
</dbReference>
<evidence type="ECO:0000313" key="5">
    <source>
        <dbReference type="Proteomes" id="UP001303046"/>
    </source>
</evidence>